<reference evidence="3 4" key="1">
    <citation type="submission" date="2014-02" db="EMBL/GenBank/DDBJ databases">
        <title>The small core and large imbalanced accessory genome model reveals a collaborative survival strategy of Sorangium cellulosum strains in nature.</title>
        <authorList>
            <person name="Han K."/>
            <person name="Peng R."/>
            <person name="Blom J."/>
            <person name="Li Y.-Z."/>
        </authorList>
    </citation>
    <scope>NUCLEOTIDE SEQUENCE [LARGE SCALE GENOMIC DNA]</scope>
    <source>
        <strain evidence="3 4">So0011-07</strain>
    </source>
</reference>
<proteinExistence type="predicted"/>
<evidence type="ECO:0000313" key="3">
    <source>
        <dbReference type="EMBL" id="KYF75080.1"/>
    </source>
</evidence>
<organism evidence="3 4">
    <name type="scientific">Sorangium cellulosum</name>
    <name type="common">Polyangium cellulosum</name>
    <dbReference type="NCBI Taxonomy" id="56"/>
    <lineage>
        <taxon>Bacteria</taxon>
        <taxon>Pseudomonadati</taxon>
        <taxon>Myxococcota</taxon>
        <taxon>Polyangia</taxon>
        <taxon>Polyangiales</taxon>
        <taxon>Polyangiaceae</taxon>
        <taxon>Sorangium</taxon>
    </lineage>
</organism>
<sequence>MRLPIASLVGILAVLFVHPALAAPGDKEANQGINAARGGFCKRAIPLLESAESQRHRPSSAVPLADCYVKGGDLLKASEIYHTVASEKKEPGYNARDVAAITSAKKKAAQIEARIPTLVVTPVEPYEGLVVEVNGEEISDPSSPHPFDPGVQLVVVARADGYEQSSQKIALKEKQRREIKLRLKPKPGAKKPPEKKPPEKPVATKPPVKKPPEKPVATKPPVKKPPVKKPPEKPVATKPPVKKPPEKPPVKKPPVKKPPEKPVATKPPVKKPPEKPPVKKPPVKKPPEKPVATKPPVKKPPEKPPVKKPPVKKPPEKPVATKPPAEPPRRAETTPGPGQTAKPPVEMPEPAPPGPRKQRKVWLGAGFRGFFVPQFMFQLLGEGGRDVLVPGGELALSTRLGTFDLVFSVAYARFWMQDTPFKPKGHPDTDYEIVASDLQALQADARLVWNIPLDRNELFAFRIGAGLGVGWTFMGDLYRTQAYPADAVPGDQSTFVPGDPYRYVKCRGPNNPAGSFRYCNQLDYDADHYPGYVEPSWFTRPKGRPQGLRPLVYPWLVLPEIGLSFRPWDRFAVDLRAGASATGVLGGVGMRIAL</sequence>
<keyword evidence="2" id="KW-0732">Signal</keyword>
<evidence type="ECO:0000256" key="1">
    <source>
        <dbReference type="SAM" id="MobiDB-lite"/>
    </source>
</evidence>
<dbReference type="EMBL" id="JEMB01003162">
    <property type="protein sequence ID" value="KYF75080.1"/>
    <property type="molecule type" value="Genomic_DNA"/>
</dbReference>
<feature type="region of interest" description="Disordered" evidence="1">
    <location>
        <begin position="175"/>
        <end position="359"/>
    </location>
</feature>
<dbReference type="AlphaFoldDB" id="A0A150R477"/>
<evidence type="ECO:0008006" key="5">
    <source>
        <dbReference type="Google" id="ProtNLM"/>
    </source>
</evidence>
<gene>
    <name evidence="3" type="ORF">BE17_32900</name>
</gene>
<feature type="compositionally biased region" description="Pro residues" evidence="1">
    <location>
        <begin position="345"/>
        <end position="355"/>
    </location>
</feature>
<dbReference type="Proteomes" id="UP000075635">
    <property type="component" value="Unassembled WGS sequence"/>
</dbReference>
<accession>A0A150R477</accession>
<protein>
    <recommendedName>
        <fullName evidence="5">PEGA domain-containing protein</fullName>
    </recommendedName>
</protein>
<comment type="caution">
    <text evidence="3">The sequence shown here is derived from an EMBL/GenBank/DDBJ whole genome shotgun (WGS) entry which is preliminary data.</text>
</comment>
<feature type="signal peptide" evidence="2">
    <location>
        <begin position="1"/>
        <end position="22"/>
    </location>
</feature>
<evidence type="ECO:0000256" key="2">
    <source>
        <dbReference type="SAM" id="SignalP"/>
    </source>
</evidence>
<evidence type="ECO:0000313" key="4">
    <source>
        <dbReference type="Proteomes" id="UP000075635"/>
    </source>
</evidence>
<feature type="chain" id="PRO_5007567674" description="PEGA domain-containing protein" evidence="2">
    <location>
        <begin position="23"/>
        <end position="594"/>
    </location>
</feature>
<name>A0A150R477_SORCE</name>